<dbReference type="EMBL" id="JAAAWN010000025">
    <property type="protein sequence ID" value="NDV92625.1"/>
    <property type="molecule type" value="Genomic_DNA"/>
</dbReference>
<dbReference type="AlphaFoldDB" id="A0A7X5RMK5"/>
<proteinExistence type="inferred from homology"/>
<keyword evidence="5" id="KW-1185">Reference proteome</keyword>
<evidence type="ECO:0000313" key="4">
    <source>
        <dbReference type="EMBL" id="NDV92625.1"/>
    </source>
</evidence>
<evidence type="ECO:0000313" key="5">
    <source>
        <dbReference type="Proteomes" id="UP000470213"/>
    </source>
</evidence>
<gene>
    <name evidence="4" type="ORF">GTH32_15730</name>
</gene>
<dbReference type="PANTHER" id="PTHR30203">
    <property type="entry name" value="OUTER MEMBRANE CATION EFFLUX PROTEIN"/>
    <property type="match status" value="1"/>
</dbReference>
<accession>A0A7X5RMK5</accession>
<evidence type="ECO:0000256" key="1">
    <source>
        <dbReference type="ARBA" id="ARBA00007613"/>
    </source>
</evidence>
<dbReference type="Pfam" id="PF02321">
    <property type="entry name" value="OEP"/>
    <property type="match status" value="1"/>
</dbReference>
<feature type="coiled-coil region" evidence="2">
    <location>
        <begin position="181"/>
        <end position="208"/>
    </location>
</feature>
<dbReference type="InterPro" id="IPR003423">
    <property type="entry name" value="OMP_efflux"/>
</dbReference>
<feature type="chain" id="PRO_5030769652" evidence="3">
    <location>
        <begin position="23"/>
        <end position="453"/>
    </location>
</feature>
<keyword evidence="3" id="KW-0732">Signal</keyword>
<dbReference type="Proteomes" id="UP000470213">
    <property type="component" value="Unassembled WGS sequence"/>
</dbReference>
<reference evidence="4 5" key="1">
    <citation type="submission" date="2020-01" db="EMBL/GenBank/DDBJ databases">
        <authorList>
            <person name="Chen J."/>
            <person name="Zhu S."/>
            <person name="Yang J."/>
        </authorList>
    </citation>
    <scope>NUCLEOTIDE SEQUENCE [LARGE SCALE GENOMIC DNA]</scope>
    <source>
        <strain evidence="4 5">345S023</strain>
    </source>
</reference>
<dbReference type="Gene3D" id="1.20.1600.10">
    <property type="entry name" value="Outer membrane efflux proteins (OEP)"/>
    <property type="match status" value="1"/>
</dbReference>
<dbReference type="PANTHER" id="PTHR30203:SF23">
    <property type="entry name" value="OUTER MEMBRANE EFFLUX PROTEIN"/>
    <property type="match status" value="1"/>
</dbReference>
<evidence type="ECO:0000256" key="2">
    <source>
        <dbReference type="SAM" id="Coils"/>
    </source>
</evidence>
<name>A0A7X5RMK5_9ALTE</name>
<feature type="coiled-coil region" evidence="2">
    <location>
        <begin position="404"/>
        <end position="431"/>
    </location>
</feature>
<dbReference type="SUPFAM" id="SSF56954">
    <property type="entry name" value="Outer membrane efflux proteins (OEP)"/>
    <property type="match status" value="1"/>
</dbReference>
<feature type="signal peptide" evidence="3">
    <location>
        <begin position="1"/>
        <end position="22"/>
    </location>
</feature>
<keyword evidence="2" id="KW-0175">Coiled coil</keyword>
<dbReference type="GO" id="GO:0015562">
    <property type="term" value="F:efflux transmembrane transporter activity"/>
    <property type="evidence" value="ECO:0007669"/>
    <property type="project" value="InterPro"/>
</dbReference>
<dbReference type="RefSeq" id="WP_163087514.1">
    <property type="nucleotide sequence ID" value="NZ_JAAAWN010000025.1"/>
</dbReference>
<comment type="caution">
    <text evidence="4">The sequence shown here is derived from an EMBL/GenBank/DDBJ whole genome shotgun (WGS) entry which is preliminary data.</text>
</comment>
<dbReference type="InterPro" id="IPR010131">
    <property type="entry name" value="MdtP/NodT-like"/>
</dbReference>
<sequence>MSAFKGFACLIFLVTTSTQISAEQKTPLTLQQAVAQAIQKDPWLEGSQYRENATISSSIAADTLPDPVVSLGLANVPTDGFAFDQEPMTQIKAGISQMFPRGESLSIRRKQLEELATQHPFMRLDRRAKTQVAVSMKWLDVYLAQQSISLIGKDRSLFEQLSEIAEANYSSAVGKVRQQDIIRAQLELARLEDRLTKLSSQKERASAELLEWLTGGDSGAFNYSGNVASLELPKTLPEIEGIENAYYKILKANNQQMLANILISHPLIRAVESRIKSSQTGIELAKQQYKPQWGVNASYAYRADDQMDRSRADFLSIGVSFDLPLFTENKQDKEVSAAVNESEAIKTEKRLVLRGMLAQMQSIFAARQRLLERQTLYRTNILRQSSEQADAALTAYTNDDGDFAEVVRARIADLNARIDALEIEVELLKTNIQLNYFFSEQSLKAVSEFGANQ</sequence>
<organism evidence="4 5">
    <name type="scientific">Alteromonas profundi</name>
    <dbReference type="NCBI Taxonomy" id="2696062"/>
    <lineage>
        <taxon>Bacteria</taxon>
        <taxon>Pseudomonadati</taxon>
        <taxon>Pseudomonadota</taxon>
        <taxon>Gammaproteobacteria</taxon>
        <taxon>Alteromonadales</taxon>
        <taxon>Alteromonadaceae</taxon>
        <taxon>Alteromonas/Salinimonas group</taxon>
        <taxon>Alteromonas</taxon>
    </lineage>
</organism>
<comment type="similarity">
    <text evidence="1">Belongs to the outer membrane factor (OMF) (TC 1.B.17) family.</text>
</comment>
<protein>
    <submittedName>
        <fullName evidence="4">TolC family protein</fullName>
    </submittedName>
</protein>
<evidence type="ECO:0000256" key="3">
    <source>
        <dbReference type="SAM" id="SignalP"/>
    </source>
</evidence>